<dbReference type="AlphaFoldDB" id="A0A7T8K005"/>
<feature type="domain" description="Tudor" evidence="2">
    <location>
        <begin position="1"/>
        <end position="59"/>
    </location>
</feature>
<dbReference type="Gene3D" id="2.30.30.140">
    <property type="match status" value="1"/>
</dbReference>
<dbReference type="Pfam" id="PF09465">
    <property type="entry name" value="LBR_tudor"/>
    <property type="match status" value="1"/>
</dbReference>
<proteinExistence type="predicted"/>
<evidence type="ECO:0000259" key="2">
    <source>
        <dbReference type="SMART" id="SM00333"/>
    </source>
</evidence>
<feature type="compositionally biased region" description="Basic and acidic residues" evidence="1">
    <location>
        <begin position="69"/>
        <end position="111"/>
    </location>
</feature>
<evidence type="ECO:0000313" key="4">
    <source>
        <dbReference type="Proteomes" id="UP000595437"/>
    </source>
</evidence>
<evidence type="ECO:0000256" key="1">
    <source>
        <dbReference type="SAM" id="MobiDB-lite"/>
    </source>
</evidence>
<accession>A0A7T8K005</accession>
<dbReference type="SUPFAM" id="SSF63748">
    <property type="entry name" value="Tudor/PWWP/MBT"/>
    <property type="match status" value="1"/>
</dbReference>
<dbReference type="EMBL" id="CP045899">
    <property type="protein sequence ID" value="QQP41438.1"/>
    <property type="molecule type" value="Genomic_DNA"/>
</dbReference>
<keyword evidence="3" id="KW-0675">Receptor</keyword>
<sequence length="144" mass="16704">MDFDEGSKVLARWPGTNLYYKAVVTYVRDDDNEYDVKYEDGTIFTIKARDVTKPNSFKRRTSRGRSKSKTRESKKTTTESKSETKKTTTETKSETKKREPNKARSQKSDSEGDKEDEEVMIKVLSRRKTLTKSAPPKRSPRPRK</sequence>
<protein>
    <submittedName>
        <fullName evidence="3">Lamin B receptor (Silurana)</fullName>
    </submittedName>
</protein>
<dbReference type="SMART" id="SM00333">
    <property type="entry name" value="TUDOR"/>
    <property type="match status" value="1"/>
</dbReference>
<name>A0A7T8K005_CALRO</name>
<gene>
    <name evidence="3" type="ORF">FKW44_015805</name>
</gene>
<feature type="region of interest" description="Disordered" evidence="1">
    <location>
        <begin position="47"/>
        <end position="144"/>
    </location>
</feature>
<feature type="compositionally biased region" description="Basic residues" evidence="1">
    <location>
        <begin position="56"/>
        <end position="68"/>
    </location>
</feature>
<dbReference type="InterPro" id="IPR002999">
    <property type="entry name" value="Tudor"/>
</dbReference>
<evidence type="ECO:0000313" key="3">
    <source>
        <dbReference type="EMBL" id="QQP41438.1"/>
    </source>
</evidence>
<dbReference type="OrthoDB" id="5326588at2759"/>
<reference evidence="4" key="1">
    <citation type="submission" date="2021-01" db="EMBL/GenBank/DDBJ databases">
        <title>Caligus Genome Assembly.</title>
        <authorList>
            <person name="Gallardo-Escarate C."/>
        </authorList>
    </citation>
    <scope>NUCLEOTIDE SEQUENCE [LARGE SCALE GENOMIC DNA]</scope>
</reference>
<dbReference type="Proteomes" id="UP000595437">
    <property type="component" value="Chromosome 10"/>
</dbReference>
<dbReference type="InterPro" id="IPR019023">
    <property type="entry name" value="Lamin-B_rcpt_of_tudor"/>
</dbReference>
<organism evidence="3 4">
    <name type="scientific">Caligus rogercresseyi</name>
    <name type="common">Sea louse</name>
    <dbReference type="NCBI Taxonomy" id="217165"/>
    <lineage>
        <taxon>Eukaryota</taxon>
        <taxon>Metazoa</taxon>
        <taxon>Ecdysozoa</taxon>
        <taxon>Arthropoda</taxon>
        <taxon>Crustacea</taxon>
        <taxon>Multicrustacea</taxon>
        <taxon>Hexanauplia</taxon>
        <taxon>Copepoda</taxon>
        <taxon>Siphonostomatoida</taxon>
        <taxon>Caligidae</taxon>
        <taxon>Caligus</taxon>
    </lineage>
</organism>
<keyword evidence="4" id="KW-1185">Reference proteome</keyword>